<comment type="caution">
    <text evidence="2">The sequence shown here is derived from an EMBL/GenBank/DDBJ whole genome shotgun (WGS) entry which is preliminary data.</text>
</comment>
<dbReference type="RefSeq" id="WP_188920619.1">
    <property type="nucleotide sequence ID" value="NZ_BMQV01000023.1"/>
</dbReference>
<dbReference type="PANTHER" id="PTHR34595">
    <property type="entry name" value="BLR5612 PROTEIN"/>
    <property type="match status" value="1"/>
</dbReference>
<protein>
    <recommendedName>
        <fullName evidence="1">DUF403 domain-containing protein</fullName>
    </recommendedName>
</protein>
<evidence type="ECO:0000313" key="2">
    <source>
        <dbReference type="EMBL" id="GGP56868.1"/>
    </source>
</evidence>
<name>A0ABQ2Q6Q9_9GAMM</name>
<dbReference type="PANTHER" id="PTHR34595:SF7">
    <property type="entry name" value="SLL1039 PROTEIN"/>
    <property type="match status" value="1"/>
</dbReference>
<keyword evidence="3" id="KW-1185">Reference proteome</keyword>
<evidence type="ECO:0000259" key="1">
    <source>
        <dbReference type="Pfam" id="PF04168"/>
    </source>
</evidence>
<accession>A0ABQ2Q6Q9</accession>
<evidence type="ECO:0000313" key="3">
    <source>
        <dbReference type="Proteomes" id="UP000654367"/>
    </source>
</evidence>
<dbReference type="EMBL" id="BMQV01000023">
    <property type="protein sequence ID" value="GGP56868.1"/>
    <property type="molecule type" value="Genomic_DNA"/>
</dbReference>
<sequence length="317" mass="36326">MLSRVGETLYWVSRYIERAENVARVINVNNMLLLDLPKGVCTGWGPLIDIIGARQAYLENNADFSEAKALKYLLIGKDNPSSILNSIISARESARTIRDVIPRDVWEEINSLYYYVKNNQSEGLSKRGRFAYLKKIIESAHLIFGTLNATINHDNGYIFIQFGSIIERADMSSRILDIRSETLITNEEAKPYENIQWISLLRSLSAYQMYRQEMGVRVQRADVIEFVMHSEVFPRSILFCLNEMKSLVEPLLNSTEIIAIIDNARHDLKEKNVRDLKNGFLHNYVDEIQIKLAAIHNALAESYFLKSPSQTQSQSQS</sequence>
<dbReference type="InterPro" id="IPR051680">
    <property type="entry name" value="ATP-dep_Glu-Cys_Ligase-2"/>
</dbReference>
<proteinExistence type="predicted"/>
<reference evidence="3" key="1">
    <citation type="journal article" date="2019" name="Int. J. Syst. Evol. Microbiol.">
        <title>The Global Catalogue of Microorganisms (GCM) 10K type strain sequencing project: providing services to taxonomists for standard genome sequencing and annotation.</title>
        <authorList>
            <consortium name="The Broad Institute Genomics Platform"/>
            <consortium name="The Broad Institute Genome Sequencing Center for Infectious Disease"/>
            <person name="Wu L."/>
            <person name="Ma J."/>
        </authorList>
    </citation>
    <scope>NUCLEOTIDE SEQUENCE [LARGE SCALE GENOMIC DNA]</scope>
    <source>
        <strain evidence="3">JCM 32304</strain>
    </source>
</reference>
<dbReference type="InterPro" id="IPR007296">
    <property type="entry name" value="DUF403"/>
</dbReference>
<dbReference type="Proteomes" id="UP000654367">
    <property type="component" value="Unassembled WGS sequence"/>
</dbReference>
<feature type="domain" description="DUF403" evidence="1">
    <location>
        <begin position="1"/>
        <end position="304"/>
    </location>
</feature>
<gene>
    <name evidence="2" type="ORF">GCM10009409_23760</name>
</gene>
<organism evidence="2 3">
    <name type="scientific">Shewanella saliphila</name>
    <dbReference type="NCBI Taxonomy" id="2282698"/>
    <lineage>
        <taxon>Bacteria</taxon>
        <taxon>Pseudomonadati</taxon>
        <taxon>Pseudomonadota</taxon>
        <taxon>Gammaproteobacteria</taxon>
        <taxon>Alteromonadales</taxon>
        <taxon>Shewanellaceae</taxon>
        <taxon>Shewanella</taxon>
    </lineage>
</organism>
<dbReference type="Pfam" id="PF04168">
    <property type="entry name" value="Alpha-E"/>
    <property type="match status" value="1"/>
</dbReference>